<keyword evidence="7 9" id="KW-1133">Transmembrane helix</keyword>
<evidence type="ECO:0000256" key="9">
    <source>
        <dbReference type="RuleBase" id="RU368030"/>
    </source>
</evidence>
<keyword evidence="8 9" id="KW-0472">Membrane</keyword>
<keyword evidence="6 9" id="KW-0812">Transmembrane</keyword>
<dbReference type="Gene3D" id="3.30.1300.30">
    <property type="entry name" value="GSPII I/J protein-like"/>
    <property type="match status" value="1"/>
</dbReference>
<dbReference type="InterPro" id="IPR003413">
    <property type="entry name" value="T2SS_GspI_C"/>
</dbReference>
<dbReference type="PANTHER" id="PTHR38779">
    <property type="entry name" value="TYPE II SECRETION SYSTEM PROTEIN I-RELATED"/>
    <property type="match status" value="1"/>
</dbReference>
<dbReference type="PROSITE" id="PS00409">
    <property type="entry name" value="PROKAR_NTER_METHYL"/>
    <property type="match status" value="1"/>
</dbReference>
<evidence type="ECO:0000259" key="10">
    <source>
        <dbReference type="Pfam" id="PF02501"/>
    </source>
</evidence>
<evidence type="ECO:0000256" key="1">
    <source>
        <dbReference type="ARBA" id="ARBA00004377"/>
    </source>
</evidence>
<evidence type="ECO:0000256" key="7">
    <source>
        <dbReference type="ARBA" id="ARBA00022989"/>
    </source>
</evidence>
<evidence type="ECO:0000256" key="5">
    <source>
        <dbReference type="ARBA" id="ARBA00022519"/>
    </source>
</evidence>
<comment type="similarity">
    <text evidence="2 9">Belongs to the GSP I family.</text>
</comment>
<protein>
    <recommendedName>
        <fullName evidence="9">Type II secretion system protein I</fullName>
        <shortName evidence="9">T2SS minor pseudopilin I</shortName>
    </recommendedName>
</protein>
<dbReference type="InterPro" id="IPR045584">
    <property type="entry name" value="Pilin-like"/>
</dbReference>
<comment type="function">
    <text evidence="9">Component of the type II secretion system required for the energy-dependent secretion of extracellular factors such as proteases and toxins from the periplasm.</text>
</comment>
<feature type="transmembrane region" description="Helical" evidence="9">
    <location>
        <begin position="21"/>
        <end position="41"/>
    </location>
</feature>
<gene>
    <name evidence="11" type="ordered locus">Dtpsy_0652</name>
</gene>
<dbReference type="Pfam" id="PF07963">
    <property type="entry name" value="N_methyl"/>
    <property type="match status" value="1"/>
</dbReference>
<comment type="subcellular location">
    <subcellularLocation>
        <location evidence="1 9">Cell inner membrane</location>
        <topology evidence="1 9">Single-pass membrane protein</topology>
    </subcellularLocation>
</comment>
<dbReference type="GO" id="GO:0015628">
    <property type="term" value="P:protein secretion by the type II secretion system"/>
    <property type="evidence" value="ECO:0007669"/>
    <property type="project" value="UniProtKB-UniRule"/>
</dbReference>
<feature type="domain" description="Type II secretion system protein GspI C-terminal" evidence="10">
    <location>
        <begin position="57"/>
        <end position="129"/>
    </location>
</feature>
<proteinExistence type="inferred from homology"/>
<dbReference type="KEGG" id="dia:Dtpsy_0652"/>
<evidence type="ECO:0000256" key="2">
    <source>
        <dbReference type="ARBA" id="ARBA00008358"/>
    </source>
</evidence>
<dbReference type="NCBIfam" id="TIGR01707">
    <property type="entry name" value="gspI"/>
    <property type="match status" value="1"/>
</dbReference>
<dbReference type="SUPFAM" id="SSF54523">
    <property type="entry name" value="Pili subunits"/>
    <property type="match status" value="1"/>
</dbReference>
<dbReference type="InterPro" id="IPR010052">
    <property type="entry name" value="T2SS_protein-GspI"/>
</dbReference>
<keyword evidence="12" id="KW-1185">Reference proteome</keyword>
<evidence type="ECO:0000313" key="12">
    <source>
        <dbReference type="Proteomes" id="UP000000450"/>
    </source>
</evidence>
<name>A0A9J9Q5Z1_ACIET</name>
<dbReference type="InterPro" id="IPR012902">
    <property type="entry name" value="N_methyl_site"/>
</dbReference>
<comment type="PTM">
    <text evidence="9">Cleaved by prepilin peptidase.</text>
</comment>
<comment type="subunit">
    <text evidence="9">Type II secretion is composed of four main components: the outer membrane complex, the inner membrane complex, the cytoplasmic secretion ATPase and the periplasm-spanning pseudopilus.</text>
</comment>
<evidence type="ECO:0000256" key="3">
    <source>
        <dbReference type="ARBA" id="ARBA00022475"/>
    </source>
</evidence>
<dbReference type="AlphaFoldDB" id="A0A9J9Q5Z1"/>
<dbReference type="Proteomes" id="UP000000450">
    <property type="component" value="Chromosome"/>
</dbReference>
<evidence type="ECO:0000313" key="11">
    <source>
        <dbReference type="EMBL" id="ACM32132.1"/>
    </source>
</evidence>
<organism evidence="11 12">
    <name type="scientific">Acidovorax ebreus (strain TPSY)</name>
    <name type="common">Diaphorobacter sp. (strain TPSY)</name>
    <dbReference type="NCBI Taxonomy" id="535289"/>
    <lineage>
        <taxon>Bacteria</taxon>
        <taxon>Pseudomonadati</taxon>
        <taxon>Pseudomonadota</taxon>
        <taxon>Betaproteobacteria</taxon>
        <taxon>Burkholderiales</taxon>
        <taxon>Comamonadaceae</taxon>
        <taxon>Diaphorobacter</taxon>
    </lineage>
</organism>
<keyword evidence="5 9" id="KW-0997">Cell inner membrane</keyword>
<evidence type="ECO:0000256" key="6">
    <source>
        <dbReference type="ARBA" id="ARBA00022692"/>
    </source>
</evidence>
<keyword evidence="3" id="KW-1003">Cell membrane</keyword>
<evidence type="ECO:0000256" key="4">
    <source>
        <dbReference type="ARBA" id="ARBA00022481"/>
    </source>
</evidence>
<dbReference type="GO" id="GO:0005886">
    <property type="term" value="C:plasma membrane"/>
    <property type="evidence" value="ECO:0007669"/>
    <property type="project" value="UniProtKB-SubCell"/>
</dbReference>
<accession>A0A9J9Q5Z1</accession>
<dbReference type="EMBL" id="CP001392">
    <property type="protein sequence ID" value="ACM32132.1"/>
    <property type="molecule type" value="Genomic_DNA"/>
</dbReference>
<dbReference type="RefSeq" id="WP_012655659.1">
    <property type="nucleotide sequence ID" value="NC_011992.1"/>
</dbReference>
<reference evidence="11 12" key="1">
    <citation type="journal article" date="2010" name="J. Bacteriol.">
        <title>Completed genome sequence of the anaerobic iron-oxidizing bacterium Acidovorax ebreus strain TPSY.</title>
        <authorList>
            <person name="Byrne-Bailey K.G."/>
            <person name="Weber K.A."/>
            <person name="Chair A.H."/>
            <person name="Bose S."/>
            <person name="Knox T."/>
            <person name="Spanbauer T.L."/>
            <person name="Chertkov O."/>
            <person name="Coates J.D."/>
        </authorList>
    </citation>
    <scope>NUCLEOTIDE SEQUENCE [LARGE SCALE GENOMIC DNA]</scope>
    <source>
        <strain evidence="11 12">TPSY</strain>
    </source>
</reference>
<dbReference type="PANTHER" id="PTHR38779:SF2">
    <property type="entry name" value="TYPE II SECRETION SYSTEM PROTEIN I-RELATED"/>
    <property type="match status" value="1"/>
</dbReference>
<sequence>MSHRARTGTGARRRHGAARGFTLVEVLVALGIVAIALMAGLQATSALTRNAARQTNVVLAHLCAENELSRVRLSSQMPSIGDTRVACEQAGRRYDVAVTVSPTPNPQFRRVDAQVFEATLPVLRLSTIVGRY</sequence>
<keyword evidence="4 9" id="KW-0488">Methylation</keyword>
<evidence type="ECO:0000256" key="8">
    <source>
        <dbReference type="ARBA" id="ARBA00023136"/>
    </source>
</evidence>
<dbReference type="GO" id="GO:0015627">
    <property type="term" value="C:type II protein secretion system complex"/>
    <property type="evidence" value="ECO:0007669"/>
    <property type="project" value="UniProtKB-UniRule"/>
</dbReference>
<dbReference type="Pfam" id="PF02501">
    <property type="entry name" value="T2SSI"/>
    <property type="match status" value="1"/>
</dbReference>
<dbReference type="NCBIfam" id="TIGR02532">
    <property type="entry name" value="IV_pilin_GFxxxE"/>
    <property type="match status" value="1"/>
</dbReference>